<evidence type="ECO:0000256" key="1">
    <source>
        <dbReference type="ARBA" id="ARBA00022741"/>
    </source>
</evidence>
<evidence type="ECO:0000256" key="3">
    <source>
        <dbReference type="ARBA" id="ARBA00023186"/>
    </source>
</evidence>
<comment type="caution">
    <text evidence="8">The sequence shown here is derived from an EMBL/GenBank/DDBJ whole genome shotgun (WGS) entry which is preliminary data.</text>
</comment>
<dbReference type="Pfam" id="PF07683">
    <property type="entry name" value="CobW_C"/>
    <property type="match status" value="1"/>
</dbReference>
<dbReference type="InterPro" id="IPR051316">
    <property type="entry name" value="Zinc-reg_GTPase_activator"/>
</dbReference>
<dbReference type="Proteomes" id="UP000180057">
    <property type="component" value="Unassembled WGS sequence"/>
</dbReference>
<dbReference type="Gene3D" id="3.30.1220.10">
    <property type="entry name" value="CobW-like, C-terminal domain"/>
    <property type="match status" value="1"/>
</dbReference>
<comment type="similarity">
    <text evidence="4">Belongs to the SIMIBI class G3E GTPase family. ZNG1 subfamily.</text>
</comment>
<dbReference type="SUPFAM" id="SSF52540">
    <property type="entry name" value="P-loop containing nucleoside triphosphate hydrolases"/>
    <property type="match status" value="1"/>
</dbReference>
<protein>
    <recommendedName>
        <fullName evidence="10">CobW C-terminal domain-containing protein</fullName>
    </recommendedName>
</protein>
<dbReference type="RefSeq" id="WP_071389536.1">
    <property type="nucleotide sequence ID" value="NZ_MLQS01000014.1"/>
</dbReference>
<sequence>MKKRVPTYIITGFLGSGKTTVLQHLLNYCRENKLKPAIVINEIGETNVEEHLFKDDHVLEMLNGCICCSIQSDFTKELHTFITSLSDNAVPDIILIEGTGIANPIEIVDALTDPLLIDKIDLFSVINVIDGSKYLEYQSIFSSTREVRSILKSQISISSFIILNKMDLINHKYTDKTRRKVEELKKGNTPVIETSYGEVNIQEMLEKRVQIHRSHDKMNLLSSRKCGCNHNHTCDQHAKVHHNHSFQAIKIDINRPIDRIDFEKWLKKLPKTMVRGKGIVNLTETAGLFQFQYSSNQLNMMRVKEDLNTEPCLILIGVDLDSKAIEKSFYEKFIKKERLT</sequence>
<accession>A0A1S2M6G2</accession>
<keyword evidence="1" id="KW-0547">Nucleotide-binding</keyword>
<dbReference type="Pfam" id="PF02492">
    <property type="entry name" value="cobW"/>
    <property type="match status" value="1"/>
</dbReference>
<dbReference type="GO" id="GO:0016787">
    <property type="term" value="F:hydrolase activity"/>
    <property type="evidence" value="ECO:0007669"/>
    <property type="project" value="UniProtKB-KW"/>
</dbReference>
<dbReference type="PANTHER" id="PTHR13748">
    <property type="entry name" value="COBW-RELATED"/>
    <property type="match status" value="1"/>
</dbReference>
<dbReference type="GO" id="GO:0000166">
    <property type="term" value="F:nucleotide binding"/>
    <property type="evidence" value="ECO:0007669"/>
    <property type="project" value="UniProtKB-KW"/>
</dbReference>
<keyword evidence="2" id="KW-0378">Hydrolase</keyword>
<reference evidence="8 9" key="1">
    <citation type="submission" date="2016-10" db="EMBL/GenBank/DDBJ databases">
        <title>Draft genome sequences of four alkaliphilic bacteria belonging to the Anaerobacillus genus.</title>
        <authorList>
            <person name="Bassil N.M."/>
            <person name="Lloyd J.R."/>
        </authorList>
    </citation>
    <scope>NUCLEOTIDE SEQUENCE [LARGE SCALE GENOMIC DNA]</scope>
    <source>
        <strain evidence="8 9">DSM 22531</strain>
    </source>
</reference>
<evidence type="ECO:0000313" key="9">
    <source>
        <dbReference type="Proteomes" id="UP000180057"/>
    </source>
</evidence>
<name>A0A1S2M6G2_9BACI</name>
<dbReference type="InterPro" id="IPR003495">
    <property type="entry name" value="CobW/HypB/UreG_nucleotide-bd"/>
</dbReference>
<evidence type="ECO:0000313" key="8">
    <source>
        <dbReference type="EMBL" id="OIJ20372.1"/>
    </source>
</evidence>
<dbReference type="InterPro" id="IPR027417">
    <property type="entry name" value="P-loop_NTPase"/>
</dbReference>
<dbReference type="EMBL" id="MLQS01000014">
    <property type="protein sequence ID" value="OIJ20372.1"/>
    <property type="molecule type" value="Genomic_DNA"/>
</dbReference>
<dbReference type="SUPFAM" id="SSF90002">
    <property type="entry name" value="Hypothetical protein YjiA, C-terminal domain"/>
    <property type="match status" value="1"/>
</dbReference>
<evidence type="ECO:0000256" key="2">
    <source>
        <dbReference type="ARBA" id="ARBA00022801"/>
    </source>
</evidence>
<keyword evidence="9" id="KW-1185">Reference proteome</keyword>
<feature type="domain" description="CobW C-terminal" evidence="7">
    <location>
        <begin position="247"/>
        <end position="329"/>
    </location>
</feature>
<organism evidence="8 9">
    <name type="scientific">Anaerobacillus alkalidiazotrophicus</name>
    <dbReference type="NCBI Taxonomy" id="472963"/>
    <lineage>
        <taxon>Bacteria</taxon>
        <taxon>Bacillati</taxon>
        <taxon>Bacillota</taxon>
        <taxon>Bacilli</taxon>
        <taxon>Bacillales</taxon>
        <taxon>Bacillaceae</taxon>
        <taxon>Anaerobacillus</taxon>
    </lineage>
</organism>
<gene>
    <name evidence="8" type="ORF">BKP45_09960</name>
</gene>
<feature type="domain" description="CobW/HypB/UreG nucleotide-binding" evidence="6">
    <location>
        <begin position="6"/>
        <end position="187"/>
    </location>
</feature>
<evidence type="ECO:0000259" key="7">
    <source>
        <dbReference type="Pfam" id="PF07683"/>
    </source>
</evidence>
<proteinExistence type="inferred from homology"/>
<evidence type="ECO:0000256" key="5">
    <source>
        <dbReference type="ARBA" id="ARBA00049117"/>
    </source>
</evidence>
<dbReference type="Gene3D" id="3.40.50.300">
    <property type="entry name" value="P-loop containing nucleotide triphosphate hydrolases"/>
    <property type="match status" value="1"/>
</dbReference>
<keyword evidence="3" id="KW-0143">Chaperone</keyword>
<evidence type="ECO:0000259" key="6">
    <source>
        <dbReference type="Pfam" id="PF02492"/>
    </source>
</evidence>
<dbReference type="AlphaFoldDB" id="A0A1S2M6G2"/>
<dbReference type="InterPro" id="IPR036627">
    <property type="entry name" value="CobW-likC_sf"/>
</dbReference>
<evidence type="ECO:0008006" key="10">
    <source>
        <dbReference type="Google" id="ProtNLM"/>
    </source>
</evidence>
<dbReference type="OrthoDB" id="9808822at2"/>
<dbReference type="InterPro" id="IPR011629">
    <property type="entry name" value="CobW-like_C"/>
</dbReference>
<evidence type="ECO:0000256" key="4">
    <source>
        <dbReference type="ARBA" id="ARBA00034320"/>
    </source>
</evidence>
<dbReference type="STRING" id="472963.BKP45_09960"/>
<comment type="catalytic activity">
    <reaction evidence="5">
        <text>GTP + H2O = GDP + phosphate + H(+)</text>
        <dbReference type="Rhea" id="RHEA:19669"/>
        <dbReference type="ChEBI" id="CHEBI:15377"/>
        <dbReference type="ChEBI" id="CHEBI:15378"/>
        <dbReference type="ChEBI" id="CHEBI:37565"/>
        <dbReference type="ChEBI" id="CHEBI:43474"/>
        <dbReference type="ChEBI" id="CHEBI:58189"/>
    </reaction>
    <physiologicalReaction direction="left-to-right" evidence="5">
        <dbReference type="Rhea" id="RHEA:19670"/>
    </physiologicalReaction>
</comment>